<evidence type="ECO:0000313" key="3">
    <source>
        <dbReference type="Proteomes" id="UP000813420"/>
    </source>
</evidence>
<dbReference type="EMBL" id="DYXE01000048">
    <property type="protein sequence ID" value="HJH49593.1"/>
    <property type="molecule type" value="Genomic_DNA"/>
</dbReference>
<comment type="caution">
    <text evidence="2">The sequence shown here is derived from an EMBL/GenBank/DDBJ whole genome shotgun (WGS) entry which is preliminary data.</text>
</comment>
<protein>
    <submittedName>
        <fullName evidence="2">Uncharacterized protein</fullName>
    </submittedName>
</protein>
<dbReference type="AlphaFoldDB" id="A0A9D3AJ64"/>
<reference evidence="2" key="2">
    <citation type="submission" date="2021-09" db="EMBL/GenBank/DDBJ databases">
        <authorList>
            <person name="Gilroy R."/>
        </authorList>
    </citation>
    <scope>NUCLEOTIDE SEQUENCE</scope>
    <source>
        <strain evidence="2">USAMLcec4-12693</strain>
    </source>
</reference>
<accession>A0A9D3AJ64</accession>
<keyword evidence="1" id="KW-0472">Membrane</keyword>
<proteinExistence type="predicted"/>
<evidence type="ECO:0000313" key="2">
    <source>
        <dbReference type="EMBL" id="HJH49593.1"/>
    </source>
</evidence>
<organism evidence="2 3">
    <name type="scientific">Merdimonas faecis</name>
    <dbReference type="NCBI Taxonomy" id="1653435"/>
    <lineage>
        <taxon>Bacteria</taxon>
        <taxon>Bacillati</taxon>
        <taxon>Bacillota</taxon>
        <taxon>Clostridia</taxon>
        <taxon>Lachnospirales</taxon>
        <taxon>Lachnospiraceae</taxon>
        <taxon>Merdimonas</taxon>
    </lineage>
</organism>
<reference evidence="2" key="1">
    <citation type="journal article" date="2021" name="PeerJ">
        <title>Extensive microbial diversity within the chicken gut microbiome revealed by metagenomics and culture.</title>
        <authorList>
            <person name="Gilroy R."/>
            <person name="Ravi A."/>
            <person name="Getino M."/>
            <person name="Pursley I."/>
            <person name="Horton D.L."/>
            <person name="Alikhan N.F."/>
            <person name="Baker D."/>
            <person name="Gharbi K."/>
            <person name="Hall N."/>
            <person name="Watson M."/>
            <person name="Adriaenssens E.M."/>
            <person name="Foster-Nyarko E."/>
            <person name="Jarju S."/>
            <person name="Secka A."/>
            <person name="Antonio M."/>
            <person name="Oren A."/>
            <person name="Chaudhuri R.R."/>
            <person name="La Ragione R."/>
            <person name="Hildebrand F."/>
            <person name="Pallen M.J."/>
        </authorList>
    </citation>
    <scope>NUCLEOTIDE SEQUENCE</scope>
    <source>
        <strain evidence="2">USAMLcec4-12693</strain>
    </source>
</reference>
<name>A0A9D3AJ64_9FIRM</name>
<keyword evidence="1" id="KW-1133">Transmembrane helix</keyword>
<dbReference type="Proteomes" id="UP000813420">
    <property type="component" value="Unassembled WGS sequence"/>
</dbReference>
<gene>
    <name evidence="2" type="ORF">K8V39_04950</name>
</gene>
<keyword evidence="1" id="KW-0812">Transmembrane</keyword>
<evidence type="ECO:0000256" key="1">
    <source>
        <dbReference type="SAM" id="Phobius"/>
    </source>
</evidence>
<feature type="transmembrane region" description="Helical" evidence="1">
    <location>
        <begin position="20"/>
        <end position="44"/>
    </location>
</feature>
<sequence length="52" mass="5924">MEKKNTAKLIQHKRQQRDKLIELLIWGLIGAALSVGFMLTVLLYCRMAGPLI</sequence>
<dbReference type="RefSeq" id="WP_277271848.1">
    <property type="nucleotide sequence ID" value="NZ_DYXE01000048.1"/>
</dbReference>